<dbReference type="GO" id="GO:0061630">
    <property type="term" value="F:ubiquitin protein ligase activity"/>
    <property type="evidence" value="ECO:0007669"/>
    <property type="project" value="UniProtKB-EC"/>
</dbReference>
<organism evidence="4 5">
    <name type="scientific">Spirodela intermedia</name>
    <name type="common">Intermediate duckweed</name>
    <dbReference type="NCBI Taxonomy" id="51605"/>
    <lineage>
        <taxon>Eukaryota</taxon>
        <taxon>Viridiplantae</taxon>
        <taxon>Streptophyta</taxon>
        <taxon>Embryophyta</taxon>
        <taxon>Tracheophyta</taxon>
        <taxon>Spermatophyta</taxon>
        <taxon>Magnoliopsida</taxon>
        <taxon>Liliopsida</taxon>
        <taxon>Araceae</taxon>
        <taxon>Lemnoideae</taxon>
        <taxon>Spirodela</taxon>
    </lineage>
</organism>
<keyword evidence="5" id="KW-1185">Reference proteome</keyword>
<dbReference type="EC" id="2.3.2.27" evidence="2"/>
<gene>
    <name evidence="4" type="ORF">SI8410_02002299</name>
</gene>
<evidence type="ECO:0000256" key="3">
    <source>
        <dbReference type="ARBA" id="ARBA00022786"/>
    </source>
</evidence>
<dbReference type="Proteomes" id="UP000663760">
    <property type="component" value="Chromosome 2"/>
</dbReference>
<accession>A0A7I8K1Q5</accession>
<comment type="catalytic activity">
    <reaction evidence="1">
        <text>S-ubiquitinyl-[E2 ubiquitin-conjugating enzyme]-L-cysteine + [acceptor protein]-L-lysine = [E2 ubiquitin-conjugating enzyme]-L-cysteine + N(6)-ubiquitinyl-[acceptor protein]-L-lysine.</text>
        <dbReference type="EC" id="2.3.2.27"/>
    </reaction>
</comment>
<dbReference type="InterPro" id="IPR014729">
    <property type="entry name" value="Rossmann-like_a/b/a_fold"/>
</dbReference>
<proteinExistence type="predicted"/>
<sequence length="277" mass="30932">MAGCSDATTGETVHVALGRSLKKGKMILDWVFKNLRGMEIVILHVHRPPKLIPMHEAEKYITKKRAEMNDRLRTFLDLCAREKMPAKELVIEAEDIYQGIVYLVGQRQIKRVVMGLRSIKEQPTLEKGLLSCQIWLVSHGRLVFTRGGLLQPLSVEFSGAENQGSSASSSYSAGGSSEFHPDHAVPKAGEWGPWLSYSALCLQAKEAGGGPGKQQFEDEEDIRDLLVQLSEATDLIRQWKAEAAEREVSEDEFIEFSLPELEEAADRWLAQNGDQGR</sequence>
<dbReference type="Gene3D" id="3.40.50.620">
    <property type="entry name" value="HUPs"/>
    <property type="match status" value="1"/>
</dbReference>
<evidence type="ECO:0000256" key="2">
    <source>
        <dbReference type="ARBA" id="ARBA00012483"/>
    </source>
</evidence>
<dbReference type="PANTHER" id="PTHR45647">
    <property type="entry name" value="OS02G0152300 PROTEIN"/>
    <property type="match status" value="1"/>
</dbReference>
<dbReference type="AlphaFoldDB" id="A0A7I8K1Q5"/>
<dbReference type="EMBL" id="LR746265">
    <property type="protein sequence ID" value="CAA7390880.1"/>
    <property type="molecule type" value="Genomic_DNA"/>
</dbReference>
<protein>
    <recommendedName>
        <fullName evidence="2">RING-type E3 ubiquitin transferase</fullName>
        <ecNumber evidence="2">2.3.2.27</ecNumber>
    </recommendedName>
</protein>
<dbReference type="InterPro" id="IPR051348">
    <property type="entry name" value="U-box_ubiquitin_ligases"/>
</dbReference>
<evidence type="ECO:0000313" key="4">
    <source>
        <dbReference type="EMBL" id="CAA7390880.1"/>
    </source>
</evidence>
<dbReference type="SUPFAM" id="SSF52402">
    <property type="entry name" value="Adenine nucleotide alpha hydrolases-like"/>
    <property type="match status" value="1"/>
</dbReference>
<dbReference type="PANTHER" id="PTHR45647:SF100">
    <property type="entry name" value="U-BOX DOMAIN-CONTAINING PROTEIN 33"/>
    <property type="match status" value="1"/>
</dbReference>
<dbReference type="OrthoDB" id="10064100at2759"/>
<evidence type="ECO:0000256" key="1">
    <source>
        <dbReference type="ARBA" id="ARBA00000900"/>
    </source>
</evidence>
<reference evidence="4" key="1">
    <citation type="submission" date="2020-02" db="EMBL/GenBank/DDBJ databases">
        <authorList>
            <person name="Scholz U."/>
            <person name="Mascher M."/>
            <person name="Fiebig A."/>
        </authorList>
    </citation>
    <scope>NUCLEOTIDE SEQUENCE</scope>
</reference>
<name>A0A7I8K1Q5_SPIIN</name>
<evidence type="ECO:0000313" key="5">
    <source>
        <dbReference type="Proteomes" id="UP000663760"/>
    </source>
</evidence>
<keyword evidence="3" id="KW-0833">Ubl conjugation pathway</keyword>